<name>A0A9N9WQH7_9DIPT</name>
<evidence type="ECO:0000313" key="3">
    <source>
        <dbReference type="Proteomes" id="UP001153620"/>
    </source>
</evidence>
<sequence length="291" mass="32612">MVQFNFICLFLATLYTPQILASYAVPGLNEIQDTIKLYLPEGVLLPELNNSKIEDAIKKVTDLLKQKCFEVSRNDSAYDEAYNATSTFSECIQNTVDFSNIGDEIEKAKPTGNLDIVFGKYCSKREPALICLEALSNATDPCLTNDEKSHKNAAVGMIRRLLEFVCHHNGNQIALFIAERGPECIDLKKNHLLTCFNQTYGKLITNELPAVEDIEFTISQENCIDLKKFEDCVIGELEGCEESTSANLAEALFKYVKKETICRNPNTKSSSEFPLLSVNLLILCLFMSSFK</sequence>
<reference evidence="2" key="2">
    <citation type="submission" date="2022-10" db="EMBL/GenBank/DDBJ databases">
        <authorList>
            <consortium name="ENA_rothamsted_submissions"/>
            <consortium name="culmorum"/>
            <person name="King R."/>
        </authorList>
    </citation>
    <scope>NUCLEOTIDE SEQUENCE</scope>
</reference>
<protein>
    <submittedName>
        <fullName evidence="2">Uncharacterized protein</fullName>
    </submittedName>
</protein>
<feature type="chain" id="PRO_5040236107" evidence="1">
    <location>
        <begin position="22"/>
        <end position="291"/>
    </location>
</feature>
<reference evidence="2" key="1">
    <citation type="submission" date="2022-01" db="EMBL/GenBank/DDBJ databases">
        <authorList>
            <person name="King R."/>
        </authorList>
    </citation>
    <scope>NUCLEOTIDE SEQUENCE</scope>
</reference>
<dbReference type="EMBL" id="OU895878">
    <property type="protein sequence ID" value="CAG9801895.1"/>
    <property type="molecule type" value="Genomic_DNA"/>
</dbReference>
<dbReference type="AlphaFoldDB" id="A0A9N9WQH7"/>
<evidence type="ECO:0000313" key="2">
    <source>
        <dbReference type="EMBL" id="CAG9801895.1"/>
    </source>
</evidence>
<accession>A0A9N9WQH7</accession>
<dbReference type="OrthoDB" id="6512861at2759"/>
<dbReference type="Pfam" id="PF07165">
    <property type="entry name" value="DUF1397"/>
    <property type="match status" value="1"/>
</dbReference>
<evidence type="ECO:0000256" key="1">
    <source>
        <dbReference type="SAM" id="SignalP"/>
    </source>
</evidence>
<dbReference type="Proteomes" id="UP001153620">
    <property type="component" value="Chromosome 2"/>
</dbReference>
<dbReference type="PANTHER" id="PTHR20997">
    <property type="entry name" value="EG:BACR42I17.2 PROTEIN-RELATED"/>
    <property type="match status" value="1"/>
</dbReference>
<feature type="signal peptide" evidence="1">
    <location>
        <begin position="1"/>
        <end position="21"/>
    </location>
</feature>
<dbReference type="PANTHER" id="PTHR20997:SF2">
    <property type="entry name" value="EG:BACR42I17.2 PROTEIN-RELATED"/>
    <property type="match status" value="1"/>
</dbReference>
<organism evidence="2 3">
    <name type="scientific">Chironomus riparius</name>
    <dbReference type="NCBI Taxonomy" id="315576"/>
    <lineage>
        <taxon>Eukaryota</taxon>
        <taxon>Metazoa</taxon>
        <taxon>Ecdysozoa</taxon>
        <taxon>Arthropoda</taxon>
        <taxon>Hexapoda</taxon>
        <taxon>Insecta</taxon>
        <taxon>Pterygota</taxon>
        <taxon>Neoptera</taxon>
        <taxon>Endopterygota</taxon>
        <taxon>Diptera</taxon>
        <taxon>Nematocera</taxon>
        <taxon>Chironomoidea</taxon>
        <taxon>Chironomidae</taxon>
        <taxon>Chironominae</taxon>
        <taxon>Chironomus</taxon>
    </lineage>
</organism>
<keyword evidence="3" id="KW-1185">Reference proteome</keyword>
<gene>
    <name evidence="2" type="ORF">CHIRRI_LOCUS4815</name>
</gene>
<proteinExistence type="predicted"/>
<dbReference type="InterPro" id="IPR009832">
    <property type="entry name" value="DUF1397"/>
</dbReference>
<keyword evidence="1" id="KW-0732">Signal</keyword>